<reference evidence="2" key="1">
    <citation type="journal article" date="2020" name="mSystems">
        <title>Genome- and Community-Level Interaction Insights into Carbon Utilization and Element Cycling Functions of Hydrothermarchaeota in Hydrothermal Sediment.</title>
        <authorList>
            <person name="Zhou Z."/>
            <person name="Liu Y."/>
            <person name="Xu W."/>
            <person name="Pan J."/>
            <person name="Luo Z.H."/>
            <person name="Li M."/>
        </authorList>
    </citation>
    <scope>NUCLEOTIDE SEQUENCE [LARGE SCALE GENOMIC DNA]</scope>
    <source>
        <strain evidence="2">SpSt-8</strain>
    </source>
</reference>
<name>A0A7C3WQX7_THEPE</name>
<dbReference type="SUPFAM" id="SSF51445">
    <property type="entry name" value="(Trans)glycosidases"/>
    <property type="match status" value="1"/>
</dbReference>
<dbReference type="Gene3D" id="3.20.20.80">
    <property type="entry name" value="Glycosidases"/>
    <property type="match status" value="1"/>
</dbReference>
<accession>A0A7C3WQX7</accession>
<gene>
    <name evidence="2" type="ORF">ENV88_07055</name>
</gene>
<feature type="transmembrane region" description="Helical" evidence="1">
    <location>
        <begin position="320"/>
        <end position="338"/>
    </location>
</feature>
<keyword evidence="1" id="KW-0472">Membrane</keyword>
<protein>
    <submittedName>
        <fullName evidence="2">Uncharacterized protein</fullName>
    </submittedName>
</protein>
<evidence type="ECO:0000256" key="1">
    <source>
        <dbReference type="SAM" id="Phobius"/>
    </source>
</evidence>
<dbReference type="InterPro" id="IPR017853">
    <property type="entry name" value="GH"/>
</dbReference>
<evidence type="ECO:0000313" key="2">
    <source>
        <dbReference type="EMBL" id="HGB25762.1"/>
    </source>
</evidence>
<dbReference type="EMBL" id="DTIB01000121">
    <property type="protein sequence ID" value="HGB25762.1"/>
    <property type="molecule type" value="Genomic_DNA"/>
</dbReference>
<keyword evidence="1" id="KW-1133">Transmembrane helix</keyword>
<organism evidence="2">
    <name type="scientific">Thermofilum pendens</name>
    <dbReference type="NCBI Taxonomy" id="2269"/>
    <lineage>
        <taxon>Archaea</taxon>
        <taxon>Thermoproteota</taxon>
        <taxon>Thermoprotei</taxon>
        <taxon>Thermofilales</taxon>
        <taxon>Thermofilaceae</taxon>
        <taxon>Thermofilum</taxon>
    </lineage>
</organism>
<sequence>MHRSAAFPCLLAVLAASLAHAQPSTTPHPVIWITPWGDSFDPGSFPECAVPGVVVVYDVDCGLCTPTLRQWLETSLDLIRSFRSAGREVFINLFCEDYVPSWRWRGYLREVTLPGEVIAELARVIGEGHGVYLGFSELTSCVNSPGCREKLVELYGVLRAVFPGAKLYYYGSGGDDLEALKDLKARAHLDLVGLDIWEYRWTPQGITAGEHLVSKLKALALSAGWSAVIVGEVGFRVDDAEAYVEPWNWSRRRVFDEGADARYYYQVLADLLYERGVRPAYIGIWSWNDGVFAVKGEEDALQAIVSALAAKPVESRAPQLIPAILLATAILAFLLPLLRVKGLMRLD</sequence>
<comment type="caution">
    <text evidence="2">The sequence shown here is derived from an EMBL/GenBank/DDBJ whole genome shotgun (WGS) entry which is preliminary data.</text>
</comment>
<proteinExistence type="predicted"/>
<dbReference type="AlphaFoldDB" id="A0A7C3WQX7"/>
<keyword evidence="1" id="KW-0812">Transmembrane</keyword>